<dbReference type="RefSeq" id="WP_344607839.1">
    <property type="nucleotide sequence ID" value="NZ_BAAAHE010000040.1"/>
</dbReference>
<evidence type="ECO:0000313" key="5">
    <source>
        <dbReference type="EMBL" id="GAA0631215.1"/>
    </source>
</evidence>
<dbReference type="PROSITE" id="PS01124">
    <property type="entry name" value="HTH_ARAC_FAMILY_2"/>
    <property type="match status" value="1"/>
</dbReference>
<reference evidence="6" key="1">
    <citation type="journal article" date="2019" name="Int. J. Syst. Evol. Microbiol.">
        <title>The Global Catalogue of Microorganisms (GCM) 10K type strain sequencing project: providing services to taxonomists for standard genome sequencing and annotation.</title>
        <authorList>
            <consortium name="The Broad Institute Genomics Platform"/>
            <consortium name="The Broad Institute Genome Sequencing Center for Infectious Disease"/>
            <person name="Wu L."/>
            <person name="Ma J."/>
        </authorList>
    </citation>
    <scope>NUCLEOTIDE SEQUENCE [LARGE SCALE GENOMIC DNA]</scope>
    <source>
        <strain evidence="6">JCM 10671</strain>
    </source>
</reference>
<gene>
    <name evidence="5" type="ORF">GCM10009547_38880</name>
</gene>
<dbReference type="Gene3D" id="2.60.120.10">
    <property type="entry name" value="Jelly Rolls"/>
    <property type="match status" value="1"/>
</dbReference>
<keyword evidence="1" id="KW-0805">Transcription regulation</keyword>
<sequence>MLTARHTGTGDPGVRVLPFDATHHRVLLGPHRHGNLELMFYAEGSGVDRLGDVAFDVAAGDVLLVTPGVVHDASGIAGARGWAIEFDAASVITVDATASNRARTTGRLWWSNPLLTPFVRAGRGPRHAHLRVPPDRHDEWVARMREMEREHAERIDGWEEVLSALLHVTLIDLARFAAPHAAGLRHQGETVLAQVFELIDARYAEPLSTSDVAAAVALTPTYLTTLVRQRTGRTVLDWIHERRMAAARELLLETDLTVEAVAAQVGYTDPTYFSRRFRAHHGLAPGRWRTAAGI</sequence>
<dbReference type="SUPFAM" id="SSF46689">
    <property type="entry name" value="Homeodomain-like"/>
    <property type="match status" value="2"/>
</dbReference>
<evidence type="ECO:0000256" key="2">
    <source>
        <dbReference type="ARBA" id="ARBA00023125"/>
    </source>
</evidence>
<dbReference type="Gene3D" id="1.10.10.60">
    <property type="entry name" value="Homeodomain-like"/>
    <property type="match status" value="1"/>
</dbReference>
<dbReference type="PANTHER" id="PTHR43280:SF32">
    <property type="entry name" value="TRANSCRIPTIONAL REGULATORY PROTEIN"/>
    <property type="match status" value="1"/>
</dbReference>
<dbReference type="Pfam" id="PF02311">
    <property type="entry name" value="AraC_binding"/>
    <property type="match status" value="1"/>
</dbReference>
<comment type="caution">
    <text evidence="5">The sequence shown here is derived from an EMBL/GenBank/DDBJ whole genome shotgun (WGS) entry which is preliminary data.</text>
</comment>
<dbReference type="PROSITE" id="PS00041">
    <property type="entry name" value="HTH_ARAC_FAMILY_1"/>
    <property type="match status" value="1"/>
</dbReference>
<dbReference type="Pfam" id="PF12833">
    <property type="entry name" value="HTH_18"/>
    <property type="match status" value="1"/>
</dbReference>
<keyword evidence="6" id="KW-1185">Reference proteome</keyword>
<evidence type="ECO:0000313" key="6">
    <source>
        <dbReference type="Proteomes" id="UP001500957"/>
    </source>
</evidence>
<protein>
    <submittedName>
        <fullName evidence="5">AraC family transcriptional regulator</fullName>
    </submittedName>
</protein>
<dbReference type="Proteomes" id="UP001500957">
    <property type="component" value="Unassembled WGS sequence"/>
</dbReference>
<dbReference type="InterPro" id="IPR014710">
    <property type="entry name" value="RmlC-like_jellyroll"/>
</dbReference>
<evidence type="ECO:0000259" key="4">
    <source>
        <dbReference type="PROSITE" id="PS01124"/>
    </source>
</evidence>
<dbReference type="InterPro" id="IPR018062">
    <property type="entry name" value="HTH_AraC-typ_CS"/>
</dbReference>
<dbReference type="PANTHER" id="PTHR43280">
    <property type="entry name" value="ARAC-FAMILY TRANSCRIPTIONAL REGULATOR"/>
    <property type="match status" value="1"/>
</dbReference>
<organism evidence="5 6">
    <name type="scientific">Sporichthya brevicatena</name>
    <dbReference type="NCBI Taxonomy" id="171442"/>
    <lineage>
        <taxon>Bacteria</taxon>
        <taxon>Bacillati</taxon>
        <taxon>Actinomycetota</taxon>
        <taxon>Actinomycetes</taxon>
        <taxon>Sporichthyales</taxon>
        <taxon>Sporichthyaceae</taxon>
        <taxon>Sporichthya</taxon>
    </lineage>
</organism>
<dbReference type="InterPro" id="IPR018060">
    <property type="entry name" value="HTH_AraC"/>
</dbReference>
<evidence type="ECO:0000256" key="3">
    <source>
        <dbReference type="ARBA" id="ARBA00023163"/>
    </source>
</evidence>
<dbReference type="InterPro" id="IPR037923">
    <property type="entry name" value="HTH-like"/>
</dbReference>
<feature type="domain" description="HTH araC/xylS-type" evidence="4">
    <location>
        <begin position="193"/>
        <end position="291"/>
    </location>
</feature>
<proteinExistence type="predicted"/>
<keyword evidence="2" id="KW-0238">DNA-binding</keyword>
<dbReference type="InterPro" id="IPR003313">
    <property type="entry name" value="AraC-bd"/>
</dbReference>
<dbReference type="SMART" id="SM00342">
    <property type="entry name" value="HTH_ARAC"/>
    <property type="match status" value="1"/>
</dbReference>
<name>A0ABN1H8B5_9ACTN</name>
<keyword evidence="3" id="KW-0804">Transcription</keyword>
<dbReference type="SUPFAM" id="SSF51215">
    <property type="entry name" value="Regulatory protein AraC"/>
    <property type="match status" value="1"/>
</dbReference>
<accession>A0ABN1H8B5</accession>
<evidence type="ECO:0000256" key="1">
    <source>
        <dbReference type="ARBA" id="ARBA00023015"/>
    </source>
</evidence>
<dbReference type="InterPro" id="IPR009057">
    <property type="entry name" value="Homeodomain-like_sf"/>
</dbReference>
<dbReference type="EMBL" id="BAAAHE010000040">
    <property type="protein sequence ID" value="GAA0631215.1"/>
    <property type="molecule type" value="Genomic_DNA"/>
</dbReference>